<dbReference type="GO" id="GO:0005886">
    <property type="term" value="C:plasma membrane"/>
    <property type="evidence" value="ECO:0007669"/>
    <property type="project" value="TreeGrafter"/>
</dbReference>
<dbReference type="AlphaFoldDB" id="A0A7R9KUF1"/>
<feature type="transmembrane region" description="Helical" evidence="6">
    <location>
        <begin position="137"/>
        <end position="157"/>
    </location>
</feature>
<dbReference type="PRINTS" id="PR00237">
    <property type="entry name" value="GPCRRHODOPSN"/>
</dbReference>
<dbReference type="GO" id="GO:0008528">
    <property type="term" value="F:G protein-coupled peptide receptor activity"/>
    <property type="evidence" value="ECO:0007669"/>
    <property type="project" value="InterPro"/>
</dbReference>
<dbReference type="CDD" id="cd14978">
    <property type="entry name" value="7tmA_FMRFamide_R-like"/>
    <property type="match status" value="1"/>
</dbReference>
<evidence type="ECO:0000259" key="7">
    <source>
        <dbReference type="PROSITE" id="PS50262"/>
    </source>
</evidence>
<feature type="transmembrane region" description="Helical" evidence="6">
    <location>
        <begin position="12"/>
        <end position="37"/>
    </location>
</feature>
<comment type="similarity">
    <text evidence="2">Belongs to the G-protein coupled receptor 1 family.</text>
</comment>
<keyword evidence="4 6" id="KW-1133">Transmembrane helix</keyword>
<name>A0A7R9KUF1_9ACAR</name>
<dbReference type="InterPro" id="IPR019427">
    <property type="entry name" value="7TM_GPCR_serpentine_rcpt_Srw"/>
</dbReference>
<feature type="transmembrane region" description="Helical" evidence="6">
    <location>
        <begin position="49"/>
        <end position="69"/>
    </location>
</feature>
<proteinExistence type="inferred from homology"/>
<sequence length="202" mass="23451">MDLYLPVHGWVSVFVCLFGIIANILNIIVLTSVQNLFHPHRKEMISPTNAILTGLAVADMLVMTTYFPYSIHNFIRYGLTESEKYSKGWAIFTLIHAHSSIVSHTISIWLTVILAVWRYIAVSFPTDSKQWCNMSRAKCVIVFIYVACPIFCLPNYLTFTINTYYVNHTDMDTYTYKVYYIHGLSANNFHQLISYLQQHRYI</sequence>
<dbReference type="Pfam" id="PF10324">
    <property type="entry name" value="7TM_GPCR_Srw"/>
    <property type="match status" value="1"/>
</dbReference>
<feature type="transmembrane region" description="Helical" evidence="6">
    <location>
        <begin position="89"/>
        <end position="117"/>
    </location>
</feature>
<evidence type="ECO:0000256" key="4">
    <source>
        <dbReference type="ARBA" id="ARBA00022989"/>
    </source>
</evidence>
<evidence type="ECO:0000256" key="1">
    <source>
        <dbReference type="ARBA" id="ARBA00004370"/>
    </source>
</evidence>
<reference evidence="8" key="1">
    <citation type="submission" date="2020-11" db="EMBL/GenBank/DDBJ databases">
        <authorList>
            <person name="Tran Van P."/>
        </authorList>
    </citation>
    <scope>NUCLEOTIDE SEQUENCE</scope>
</reference>
<comment type="subcellular location">
    <subcellularLocation>
        <location evidence="1">Membrane</location>
    </subcellularLocation>
</comment>
<dbReference type="OrthoDB" id="5864054at2759"/>
<accession>A0A7R9KUF1</accession>
<evidence type="ECO:0000256" key="3">
    <source>
        <dbReference type="ARBA" id="ARBA00022692"/>
    </source>
</evidence>
<keyword evidence="9" id="KW-1185">Reference proteome</keyword>
<dbReference type="InterPro" id="IPR053219">
    <property type="entry name" value="GPCR_Dmsr-1"/>
</dbReference>
<keyword evidence="5 6" id="KW-0472">Membrane</keyword>
<gene>
    <name evidence="8" type="ORF">OSB1V03_LOCUS9890</name>
</gene>
<dbReference type="Gene3D" id="1.20.1070.10">
    <property type="entry name" value="Rhodopsin 7-helix transmembrane proteins"/>
    <property type="match status" value="1"/>
</dbReference>
<dbReference type="EMBL" id="CAJPIZ010006883">
    <property type="protein sequence ID" value="CAG2109904.1"/>
    <property type="molecule type" value="Genomic_DNA"/>
</dbReference>
<dbReference type="Proteomes" id="UP000759131">
    <property type="component" value="Unassembled WGS sequence"/>
</dbReference>
<organism evidence="8">
    <name type="scientific">Medioppia subpectinata</name>
    <dbReference type="NCBI Taxonomy" id="1979941"/>
    <lineage>
        <taxon>Eukaryota</taxon>
        <taxon>Metazoa</taxon>
        <taxon>Ecdysozoa</taxon>
        <taxon>Arthropoda</taxon>
        <taxon>Chelicerata</taxon>
        <taxon>Arachnida</taxon>
        <taxon>Acari</taxon>
        <taxon>Acariformes</taxon>
        <taxon>Sarcoptiformes</taxon>
        <taxon>Oribatida</taxon>
        <taxon>Brachypylina</taxon>
        <taxon>Oppioidea</taxon>
        <taxon>Oppiidae</taxon>
        <taxon>Medioppia</taxon>
    </lineage>
</organism>
<dbReference type="PROSITE" id="PS50262">
    <property type="entry name" value="G_PROTEIN_RECEP_F1_2"/>
    <property type="match status" value="1"/>
</dbReference>
<dbReference type="PANTHER" id="PTHR46273:SF4">
    <property type="entry name" value="AT19640P"/>
    <property type="match status" value="1"/>
</dbReference>
<evidence type="ECO:0000256" key="2">
    <source>
        <dbReference type="ARBA" id="ARBA00010663"/>
    </source>
</evidence>
<dbReference type="SUPFAM" id="SSF81321">
    <property type="entry name" value="Family A G protein-coupled receptor-like"/>
    <property type="match status" value="1"/>
</dbReference>
<feature type="domain" description="G-protein coupled receptors family 1 profile" evidence="7">
    <location>
        <begin position="22"/>
        <end position="202"/>
    </location>
</feature>
<evidence type="ECO:0000256" key="6">
    <source>
        <dbReference type="SAM" id="Phobius"/>
    </source>
</evidence>
<keyword evidence="3 6" id="KW-0812">Transmembrane</keyword>
<dbReference type="PANTHER" id="PTHR46273">
    <property type="entry name" value="MYOSUPPRESSIN RECEPTOR 1, ISOFORM B-RELATED"/>
    <property type="match status" value="1"/>
</dbReference>
<evidence type="ECO:0000256" key="5">
    <source>
        <dbReference type="ARBA" id="ARBA00023136"/>
    </source>
</evidence>
<evidence type="ECO:0000313" key="8">
    <source>
        <dbReference type="EMBL" id="CAD7629474.1"/>
    </source>
</evidence>
<protein>
    <recommendedName>
        <fullName evidence="7">G-protein coupled receptors family 1 profile domain-containing protein</fullName>
    </recommendedName>
</protein>
<dbReference type="InterPro" id="IPR017452">
    <property type="entry name" value="GPCR_Rhodpsn_7TM"/>
</dbReference>
<dbReference type="InterPro" id="IPR000276">
    <property type="entry name" value="GPCR_Rhodpsn"/>
</dbReference>
<dbReference type="EMBL" id="OC861458">
    <property type="protein sequence ID" value="CAD7629474.1"/>
    <property type="molecule type" value="Genomic_DNA"/>
</dbReference>
<evidence type="ECO:0000313" key="9">
    <source>
        <dbReference type="Proteomes" id="UP000759131"/>
    </source>
</evidence>